<evidence type="ECO:0000256" key="3">
    <source>
        <dbReference type="SAM" id="Coils"/>
    </source>
</evidence>
<evidence type="ECO:0000259" key="6">
    <source>
        <dbReference type="Pfam" id="PF25944"/>
    </source>
</evidence>
<accession>A0ABS8IPZ6</accession>
<dbReference type="PANTHER" id="PTHR30469:SF36">
    <property type="entry name" value="BLL3903 PROTEIN"/>
    <property type="match status" value="1"/>
</dbReference>
<keyword evidence="4" id="KW-1133">Transmembrane helix</keyword>
<gene>
    <name evidence="7" type="ORF">LMJ30_00235</name>
</gene>
<dbReference type="Gene3D" id="2.40.30.170">
    <property type="match status" value="1"/>
</dbReference>
<evidence type="ECO:0000256" key="1">
    <source>
        <dbReference type="ARBA" id="ARBA00004236"/>
    </source>
</evidence>
<keyword evidence="8" id="KW-1185">Reference proteome</keyword>
<feature type="domain" description="Multidrug resistance protein MdtA-like beta-barrel" evidence="6">
    <location>
        <begin position="217"/>
        <end position="296"/>
    </location>
</feature>
<protein>
    <submittedName>
        <fullName evidence="7">Efflux RND transporter periplasmic adaptor subunit</fullName>
    </submittedName>
</protein>
<evidence type="ECO:0000256" key="2">
    <source>
        <dbReference type="ARBA" id="ARBA00009477"/>
    </source>
</evidence>
<comment type="caution">
    <text evidence="7">The sequence shown here is derived from an EMBL/GenBank/DDBJ whole genome shotgun (WGS) entry which is preliminary data.</text>
</comment>
<dbReference type="EMBL" id="JAJHPV010000002">
    <property type="protein sequence ID" value="MCC6069385.1"/>
    <property type="molecule type" value="Genomic_DNA"/>
</dbReference>
<dbReference type="PANTHER" id="PTHR30469">
    <property type="entry name" value="MULTIDRUG RESISTANCE PROTEIN MDTA"/>
    <property type="match status" value="1"/>
</dbReference>
<dbReference type="Gene3D" id="1.10.287.470">
    <property type="entry name" value="Helix hairpin bin"/>
    <property type="match status" value="1"/>
</dbReference>
<keyword evidence="4" id="KW-0812">Transmembrane</keyword>
<evidence type="ECO:0000313" key="8">
    <source>
        <dbReference type="Proteomes" id="UP001198701"/>
    </source>
</evidence>
<proteinExistence type="inferred from homology"/>
<dbReference type="InterPro" id="IPR058625">
    <property type="entry name" value="MdtA-like_BSH"/>
</dbReference>
<dbReference type="InterPro" id="IPR058626">
    <property type="entry name" value="MdtA-like_b-barrel"/>
</dbReference>
<comment type="subcellular location">
    <subcellularLocation>
        <location evidence="1">Cell membrane</location>
    </subcellularLocation>
</comment>
<dbReference type="Gene3D" id="2.40.420.20">
    <property type="match status" value="1"/>
</dbReference>
<evidence type="ECO:0000256" key="4">
    <source>
        <dbReference type="SAM" id="Phobius"/>
    </source>
</evidence>
<dbReference type="RefSeq" id="WP_229430326.1">
    <property type="nucleotide sequence ID" value="NZ_JAJHPV010000002.1"/>
</dbReference>
<keyword evidence="3" id="KW-0175">Coiled coil</keyword>
<feature type="coiled-coil region" evidence="3">
    <location>
        <begin position="113"/>
        <end position="140"/>
    </location>
</feature>
<dbReference type="InterPro" id="IPR006143">
    <property type="entry name" value="RND_pump_MFP"/>
</dbReference>
<dbReference type="SUPFAM" id="SSF111369">
    <property type="entry name" value="HlyD-like secretion proteins"/>
    <property type="match status" value="1"/>
</dbReference>
<organism evidence="7 8">
    <name type="scientific">Massilia agrisoli</name>
    <dbReference type="NCBI Taxonomy" id="2892444"/>
    <lineage>
        <taxon>Bacteria</taxon>
        <taxon>Pseudomonadati</taxon>
        <taxon>Pseudomonadota</taxon>
        <taxon>Betaproteobacteria</taxon>
        <taxon>Burkholderiales</taxon>
        <taxon>Oxalobacteraceae</taxon>
        <taxon>Telluria group</taxon>
        <taxon>Massilia</taxon>
    </lineage>
</organism>
<feature type="transmembrane region" description="Helical" evidence="4">
    <location>
        <begin position="6"/>
        <end position="24"/>
    </location>
</feature>
<comment type="similarity">
    <text evidence="2">Belongs to the membrane fusion protein (MFP) (TC 8.A.1) family.</text>
</comment>
<name>A0ABS8IPZ6_9BURK</name>
<keyword evidence="4" id="KW-0472">Membrane</keyword>
<evidence type="ECO:0000313" key="7">
    <source>
        <dbReference type="EMBL" id="MCC6069385.1"/>
    </source>
</evidence>
<dbReference type="Pfam" id="PF25917">
    <property type="entry name" value="BSH_RND"/>
    <property type="match status" value="1"/>
</dbReference>
<sequence length="388" mass="40965">MKQKNIVLVVGIVAIVGAAAWYLNAGKAEKPGGKGGGRGPGEQPPATVNVVAPLRQDVPVTLQANGTVTPINSVDLRPQTTSTIRKVHIKEGQFVKSGELMFSLDDRNEQANVSKAQAQIARDRATLADLERQYKRNQELVEQKFLAQSAIDTLRSQVEAQRALVASNQAALQGERVTASYGTIRAPMSGRVGAISVYPGSLVQPATSLTTITQLDPVNVAFTLPESALSDLLTAQRAGQVAVEAQPSGGKPVVGKLNFIDNTVDAAAGTIKVKAQFDNRDTSLWPGQYVSTRVTLRTLKDATVIPQAAIIINTRGTFVYVVGEGQTAKEAPVQRVHTFGDNAVVTGLTGSEKVITEGKQNLRPGGKVRLAGARPDAGNAVARKAVAP</sequence>
<dbReference type="Proteomes" id="UP001198701">
    <property type="component" value="Unassembled WGS sequence"/>
</dbReference>
<evidence type="ECO:0000259" key="5">
    <source>
        <dbReference type="Pfam" id="PF25917"/>
    </source>
</evidence>
<reference evidence="7 8" key="1">
    <citation type="submission" date="2021-11" db="EMBL/GenBank/DDBJ databases">
        <authorList>
            <person name="Huq M.A."/>
        </authorList>
    </citation>
    <scope>NUCLEOTIDE SEQUENCE [LARGE SCALE GENOMIC DNA]</scope>
    <source>
        <strain evidence="7 8">MAHUQ-52</strain>
    </source>
</reference>
<feature type="domain" description="Multidrug resistance protein MdtA-like barrel-sandwich hybrid" evidence="5">
    <location>
        <begin position="72"/>
        <end position="213"/>
    </location>
</feature>
<dbReference type="NCBIfam" id="TIGR01730">
    <property type="entry name" value="RND_mfp"/>
    <property type="match status" value="1"/>
</dbReference>
<dbReference type="Gene3D" id="2.40.50.100">
    <property type="match status" value="1"/>
</dbReference>
<dbReference type="Pfam" id="PF25944">
    <property type="entry name" value="Beta-barrel_RND"/>
    <property type="match status" value="1"/>
</dbReference>